<feature type="region of interest" description="Knob domain" evidence="8">
    <location>
        <begin position="592"/>
        <end position="687"/>
    </location>
</feature>
<dbReference type="FunCoup" id="A0A3N4KRQ9">
    <property type="interactions" value="629"/>
</dbReference>
<dbReference type="PANTHER" id="PTHR12272">
    <property type="entry name" value="DEADENYLATION COMPLEX SUBUNIT PAN3"/>
    <property type="match status" value="1"/>
</dbReference>
<keyword evidence="9" id="KW-0862">Zinc</keyword>
<dbReference type="InterPro" id="IPR030844">
    <property type="entry name" value="PAN3"/>
</dbReference>
<dbReference type="STRING" id="1392247.A0A3N4KRQ9"/>
<keyword evidence="7 8" id="KW-0175">Coiled coil</keyword>
<evidence type="ECO:0000256" key="10">
    <source>
        <dbReference type="SAM" id="MobiDB-lite"/>
    </source>
</evidence>
<feature type="compositionally biased region" description="Polar residues" evidence="10">
    <location>
        <begin position="140"/>
        <end position="152"/>
    </location>
</feature>
<dbReference type="EMBL" id="ML119124">
    <property type="protein sequence ID" value="RPB13197.1"/>
    <property type="molecule type" value="Genomic_DNA"/>
</dbReference>
<dbReference type="Gene3D" id="1.10.287.3700">
    <property type="match status" value="1"/>
</dbReference>
<dbReference type="Pfam" id="PF25586">
    <property type="entry name" value="zf-CCCH_PAN3"/>
    <property type="match status" value="1"/>
</dbReference>
<dbReference type="PANTHER" id="PTHR12272:SF11">
    <property type="entry name" value="PAN2-PAN3 DEADENYLATION COMPLEX SUBUNIT PAN3"/>
    <property type="match status" value="1"/>
</dbReference>
<keyword evidence="3 8" id="KW-0507">mRNA processing</keyword>
<comment type="domain">
    <text evidence="8">Contains a pseudokinase domain. The protein kinase domain is predicted to be catalytically inactive because some of the residues important for catalytic activity are substituted and it lacks the equivalent of the binding site for a peptide substrate. However, it has retained an ATP-binding site and ATP-binding is required for mRNA degradation, stimulating the activity of the PAN2 nuclease in vitro. The nucleotide-binding site is juxtaposed to the RNase active site of PAN2 in the complex and may actually bind nucleosides of a poly(A) RNA rather than ATP, feeding the poly(A)-tail to the active site of the deadenylase and thus increasing the efficiency with which this distributive enzyme degrades oligo(A) RNAs.</text>
</comment>
<feature type="binding site" evidence="8">
    <location>
        <begin position="391"/>
        <end position="398"/>
    </location>
    <ligand>
        <name>ATP</name>
        <dbReference type="ChEBI" id="CHEBI:30616"/>
    </ligand>
</feature>
<dbReference type="HAMAP" id="MF_03181">
    <property type="entry name" value="PAN3"/>
    <property type="match status" value="1"/>
</dbReference>
<evidence type="ECO:0000313" key="13">
    <source>
        <dbReference type="Proteomes" id="UP000277580"/>
    </source>
</evidence>
<dbReference type="GO" id="GO:0008270">
    <property type="term" value="F:zinc ion binding"/>
    <property type="evidence" value="ECO:0007669"/>
    <property type="project" value="UniProtKB-KW"/>
</dbReference>
<comment type="domain">
    <text evidence="8">The pseudokinase domain, the coiled-coil (CC), and C-terminal knob domain (CK) form a structural unit (PKC) that forms an extensive high-affinity interaction surface for PAN2.</text>
</comment>
<dbReference type="Gene3D" id="1.20.5.5160">
    <property type="match status" value="1"/>
</dbReference>
<proteinExistence type="inferred from homology"/>
<organism evidence="12 13">
    <name type="scientific">Morchella conica CCBAS932</name>
    <dbReference type="NCBI Taxonomy" id="1392247"/>
    <lineage>
        <taxon>Eukaryota</taxon>
        <taxon>Fungi</taxon>
        <taxon>Dikarya</taxon>
        <taxon>Ascomycota</taxon>
        <taxon>Pezizomycotina</taxon>
        <taxon>Pezizomycetes</taxon>
        <taxon>Pezizales</taxon>
        <taxon>Morchellaceae</taxon>
        <taxon>Morchella</taxon>
    </lineage>
</organism>
<dbReference type="Pfam" id="PF18101">
    <property type="entry name" value="Pan3_CK"/>
    <property type="match status" value="1"/>
</dbReference>
<keyword evidence="2 8" id="KW-0963">Cytoplasm</keyword>
<evidence type="ECO:0000313" key="12">
    <source>
        <dbReference type="EMBL" id="RPB13197.1"/>
    </source>
</evidence>
<feature type="binding site" evidence="8">
    <location>
        <begin position="453"/>
        <end position="454"/>
    </location>
    <ligand>
        <name>ATP</name>
        <dbReference type="ChEBI" id="CHEBI:30616"/>
    </ligand>
</feature>
<dbReference type="SUPFAM" id="SSF56112">
    <property type="entry name" value="Protein kinase-like (PK-like)"/>
    <property type="match status" value="1"/>
</dbReference>
<dbReference type="FunFam" id="1.20.5.5160:FF:000002">
    <property type="entry name" value="PAN2-PAN3 deadenylation complex subunit PAN3"/>
    <property type="match status" value="1"/>
</dbReference>
<evidence type="ECO:0000256" key="1">
    <source>
        <dbReference type="ARBA" id="ARBA00004496"/>
    </source>
</evidence>
<dbReference type="Gene3D" id="1.10.510.10">
    <property type="entry name" value="Transferase(Phosphotransferase) domain 1"/>
    <property type="match status" value="1"/>
</dbReference>
<dbReference type="GO" id="GO:0008143">
    <property type="term" value="F:poly(A) binding"/>
    <property type="evidence" value="ECO:0007669"/>
    <property type="project" value="TreeGrafter"/>
</dbReference>
<evidence type="ECO:0000256" key="6">
    <source>
        <dbReference type="ARBA" id="ARBA00022840"/>
    </source>
</evidence>
<dbReference type="GO" id="GO:0031251">
    <property type="term" value="C:PAN complex"/>
    <property type="evidence" value="ECO:0007669"/>
    <property type="project" value="UniProtKB-UniRule"/>
</dbReference>
<evidence type="ECO:0000256" key="2">
    <source>
        <dbReference type="ARBA" id="ARBA00022490"/>
    </source>
</evidence>
<reference evidence="12 13" key="1">
    <citation type="journal article" date="2018" name="Nat. Ecol. Evol.">
        <title>Pezizomycetes genomes reveal the molecular basis of ectomycorrhizal truffle lifestyle.</title>
        <authorList>
            <person name="Murat C."/>
            <person name="Payen T."/>
            <person name="Noel B."/>
            <person name="Kuo A."/>
            <person name="Morin E."/>
            <person name="Chen J."/>
            <person name="Kohler A."/>
            <person name="Krizsan K."/>
            <person name="Balestrini R."/>
            <person name="Da Silva C."/>
            <person name="Montanini B."/>
            <person name="Hainaut M."/>
            <person name="Levati E."/>
            <person name="Barry K.W."/>
            <person name="Belfiori B."/>
            <person name="Cichocki N."/>
            <person name="Clum A."/>
            <person name="Dockter R.B."/>
            <person name="Fauchery L."/>
            <person name="Guy J."/>
            <person name="Iotti M."/>
            <person name="Le Tacon F."/>
            <person name="Lindquist E.A."/>
            <person name="Lipzen A."/>
            <person name="Malagnac F."/>
            <person name="Mello A."/>
            <person name="Molinier V."/>
            <person name="Miyauchi S."/>
            <person name="Poulain J."/>
            <person name="Riccioni C."/>
            <person name="Rubini A."/>
            <person name="Sitrit Y."/>
            <person name="Splivallo R."/>
            <person name="Traeger S."/>
            <person name="Wang M."/>
            <person name="Zifcakova L."/>
            <person name="Wipf D."/>
            <person name="Zambonelli A."/>
            <person name="Paolocci F."/>
            <person name="Nowrousian M."/>
            <person name="Ottonello S."/>
            <person name="Baldrian P."/>
            <person name="Spatafora J.W."/>
            <person name="Henrissat B."/>
            <person name="Nagy L.G."/>
            <person name="Aury J.M."/>
            <person name="Wincker P."/>
            <person name="Grigoriev I.V."/>
            <person name="Bonfante P."/>
            <person name="Martin F.M."/>
        </authorList>
    </citation>
    <scope>NUCLEOTIDE SEQUENCE [LARGE SCALE GENOMIC DNA]</scope>
    <source>
        <strain evidence="12 13">CCBAS932</strain>
    </source>
</reference>
<keyword evidence="5 9" id="KW-0863">Zinc-finger</keyword>
<feature type="domain" description="C3H1-type" evidence="11">
    <location>
        <begin position="68"/>
        <end position="97"/>
    </location>
</feature>
<dbReference type="OrthoDB" id="204958at2759"/>
<comment type="subunit">
    <text evidence="8">Homodimer. Forms a heterotrimer with a catalytic subunit PAN2 to form the poly(A)-nuclease (PAN) deadenylation complex. Interacts (via PAM-2 motif) with poly(A)-binding protein PAB1 (via PABC domain), conferring substrate specificity of the enzyme complex.</text>
</comment>
<dbReference type="GO" id="GO:0005524">
    <property type="term" value="F:ATP binding"/>
    <property type="evidence" value="ECO:0007669"/>
    <property type="project" value="UniProtKB-UniRule"/>
</dbReference>
<dbReference type="FunFam" id="1.10.287.3700:FF:000001">
    <property type="entry name" value="PAN2-PAN3 deadenylation complex subunit PAN3"/>
    <property type="match status" value="1"/>
</dbReference>
<evidence type="ECO:0000256" key="9">
    <source>
        <dbReference type="PROSITE-ProRule" id="PRU00723"/>
    </source>
</evidence>
<accession>A0A3N4KRQ9</accession>
<comment type="domain">
    <text evidence="8">The N-terminal zinc finger binds to poly(A) RNA.</text>
</comment>
<dbReference type="GO" id="GO:0000932">
    <property type="term" value="C:P-body"/>
    <property type="evidence" value="ECO:0007669"/>
    <property type="project" value="TreeGrafter"/>
</dbReference>
<feature type="coiled-coil region" evidence="8">
    <location>
        <begin position="553"/>
        <end position="591"/>
    </location>
</feature>
<name>A0A3N4KRQ9_9PEZI</name>
<dbReference type="AlphaFoldDB" id="A0A3N4KRQ9"/>
<evidence type="ECO:0000259" key="11">
    <source>
        <dbReference type="PROSITE" id="PS50103"/>
    </source>
</evidence>
<keyword evidence="13" id="KW-1185">Reference proteome</keyword>
<feature type="binding site" evidence="8">
    <location>
        <position position="342"/>
    </location>
    <ligand>
        <name>ATP</name>
        <dbReference type="ChEBI" id="CHEBI:30616"/>
    </ligand>
</feature>
<comment type="similarity">
    <text evidence="8">Belongs to the protein kinase superfamily. PAN3 family.</text>
</comment>
<sequence>MTERPSTATGSNRNFNQALTSPLRPNTSGGPGISVTGASPTGSRTPPPNENRRSISGASSSPRPKAKESTNTFCRNITIYGYCRYQDKGCAFNHDPHSQKQQSGSGRGKFNVDSPSFTPATPPKKTISPNVADAAPFTPKHTTGNTLSRANSAASRADVLGVATPPVAPQFHDPNNGYSISHAVDHQQNYQLQQHGFDPIGLAENNAATNAMNAYEFPVSQPVNPYAQTGDMFFPQTQSYTPLLPYHRYAPLAPFPQKLLPFQRNIHGFFMSDNLREELQRKAEITLQSLPSVTSILPPAVEEFHSLVPLDTSNQKNINVFGYPSWAYKAFSNEDANPYALRRVEGFRLSNEADIRIIQRWKKVLSANIVTIHNAWTTTKFGDSSIIFVYDYHPLSKTLAETHFGPSPRYTTPRHSVGPIVPEPVLWSYIVQIASALKVIHSAGLAARVIEGSKILVTSKMRIRLNCCGILDVIHPDTIKTQDMVREAQLEDLTQLGRLMLSVACNTPTALQNFQKSMDYIRRHYSMQLHDSIYLLATGATKSVEEFIKTIANQAFQNFDSALHYEDSLESELSRELENGRLVRLLCKFGFINERPEFDHDPRWSETGDRYFLKLFRDYVFHSVDENGQPVVDIAHVLSCLNKLDAGVDERIMLVSRDSMNCFVVTYKELKRQVETCFQDLNKNNRR</sequence>
<evidence type="ECO:0000256" key="8">
    <source>
        <dbReference type="HAMAP-Rule" id="MF_03181"/>
    </source>
</evidence>
<protein>
    <recommendedName>
        <fullName evidence="8">PAN2-PAN3 deadenylation complex subunit PAN3</fullName>
    </recommendedName>
    <alternativeName>
        <fullName evidence="8">PAB1P-dependent poly(A)-specific ribonuclease</fullName>
    </alternativeName>
    <alternativeName>
        <fullName evidence="8">Poly(A)-nuclease deadenylation complex subunit 3</fullName>
        <shortName evidence="8">PAN deadenylation complex subunit 3</shortName>
    </alternativeName>
</protein>
<keyword evidence="9" id="KW-0479">Metal-binding</keyword>
<evidence type="ECO:0000256" key="7">
    <source>
        <dbReference type="ARBA" id="ARBA00023054"/>
    </source>
</evidence>
<feature type="region of interest" description="Disordered" evidence="10">
    <location>
        <begin position="1"/>
        <end position="69"/>
    </location>
</feature>
<keyword evidence="6 8" id="KW-0067">ATP-binding</keyword>
<feature type="region of interest" description="Disordered" evidence="10">
    <location>
        <begin position="94"/>
        <end position="152"/>
    </location>
</feature>
<evidence type="ECO:0000256" key="3">
    <source>
        <dbReference type="ARBA" id="ARBA00022664"/>
    </source>
</evidence>
<dbReference type="InterPro" id="IPR011009">
    <property type="entry name" value="Kinase-like_dom_sf"/>
</dbReference>
<dbReference type="GO" id="GO:0006397">
    <property type="term" value="P:mRNA processing"/>
    <property type="evidence" value="ECO:0007669"/>
    <property type="project" value="UniProtKB-KW"/>
</dbReference>
<evidence type="ECO:0000256" key="4">
    <source>
        <dbReference type="ARBA" id="ARBA00022741"/>
    </source>
</evidence>
<gene>
    <name evidence="8" type="primary">PAN3</name>
    <name evidence="12" type="ORF">P167DRAFT_553212</name>
</gene>
<dbReference type="Proteomes" id="UP000277580">
    <property type="component" value="Unassembled WGS sequence"/>
</dbReference>
<feature type="compositionally biased region" description="Polar residues" evidence="10">
    <location>
        <begin position="1"/>
        <end position="28"/>
    </location>
</feature>
<dbReference type="InParanoid" id="A0A3N4KRQ9"/>
<dbReference type="InterPro" id="IPR041332">
    <property type="entry name" value="Pan3_CK"/>
</dbReference>
<keyword evidence="4 8" id="KW-0547">Nucleotide-binding</keyword>
<dbReference type="GO" id="GO:0000289">
    <property type="term" value="P:nuclear-transcribed mRNA poly(A) tail shortening"/>
    <property type="evidence" value="ECO:0007669"/>
    <property type="project" value="UniProtKB-UniRule"/>
</dbReference>
<comment type="caution">
    <text evidence="8">Lacks conserved residue(s) required for the propagation of feature annotation.</text>
</comment>
<feature type="zinc finger region" description="C3H1-type" evidence="9">
    <location>
        <begin position="68"/>
        <end position="97"/>
    </location>
</feature>
<dbReference type="Gene3D" id="6.10.250.3160">
    <property type="match status" value="1"/>
</dbReference>
<comment type="function">
    <text evidence="8">Regulatory subunit of the poly(A)-nuclease (PAN) deadenylation complex, one of two cytoplasmic mRNA deadenylases involved in mRNA turnover. PAN specifically shortens poly(A) tails of RNA and the activity is stimulated by poly(A)-binding protein PAB1. PAN deadenylation is followed by rapid degradation of the shortened mRNA tails by the CCR4-NOT complex. Deadenylated mRNAs are then degraded by two alternative mechanisms, namely exosome-mediated 3'-5' exonucleolytic degradation, or deadenlyation-dependent mRNA decaping and subsequent 5'-3' exonucleolytic degradation by XRN1. May also be involved in post-transcriptional maturation of mRNA poly(A) tails. PAN3 acts as a positive regulator for PAN activity, recruiting the catalytic subunit PAN2 to mRNA via its interaction with RNA and with PAB1.</text>
</comment>
<dbReference type="PROSITE" id="PS50103">
    <property type="entry name" value="ZF_C3H1"/>
    <property type="match status" value="1"/>
</dbReference>
<evidence type="ECO:0000256" key="5">
    <source>
        <dbReference type="ARBA" id="ARBA00022771"/>
    </source>
</evidence>
<comment type="subcellular location">
    <subcellularLocation>
        <location evidence="1 8">Cytoplasm</location>
    </subcellularLocation>
</comment>
<dbReference type="InterPro" id="IPR000571">
    <property type="entry name" value="Znf_CCCH"/>
</dbReference>